<evidence type="ECO:0000313" key="4">
    <source>
        <dbReference type="Proteomes" id="UP000886786"/>
    </source>
</evidence>
<accession>A0A9D1CYT1</accession>
<dbReference type="GO" id="GO:0005975">
    <property type="term" value="P:carbohydrate metabolic process"/>
    <property type="evidence" value="ECO:0007669"/>
    <property type="project" value="InterPro"/>
</dbReference>
<dbReference type="EMBL" id="DVFV01000123">
    <property type="protein sequence ID" value="HIQ91368.1"/>
    <property type="molecule type" value="Genomic_DNA"/>
</dbReference>
<dbReference type="PANTHER" id="PTHR10587">
    <property type="entry name" value="GLYCOSYL TRANSFERASE-RELATED"/>
    <property type="match status" value="1"/>
</dbReference>
<dbReference type="Pfam" id="PF01522">
    <property type="entry name" value="Polysacc_deac_1"/>
    <property type="match status" value="1"/>
</dbReference>
<keyword evidence="1" id="KW-0472">Membrane</keyword>
<evidence type="ECO:0000256" key="1">
    <source>
        <dbReference type="SAM" id="Phobius"/>
    </source>
</evidence>
<name>A0A9D1CYT1_9FIRM</name>
<reference evidence="3" key="1">
    <citation type="submission" date="2020-10" db="EMBL/GenBank/DDBJ databases">
        <authorList>
            <person name="Gilroy R."/>
        </authorList>
    </citation>
    <scope>NUCLEOTIDE SEQUENCE</scope>
    <source>
        <strain evidence="3">CHK147-3167</strain>
    </source>
</reference>
<dbReference type="GO" id="GO:0016810">
    <property type="term" value="F:hydrolase activity, acting on carbon-nitrogen (but not peptide) bonds"/>
    <property type="evidence" value="ECO:0007669"/>
    <property type="project" value="InterPro"/>
</dbReference>
<dbReference type="InterPro" id="IPR011330">
    <property type="entry name" value="Glyco_hydro/deAcase_b/a-brl"/>
</dbReference>
<dbReference type="Proteomes" id="UP000886786">
    <property type="component" value="Unassembled WGS sequence"/>
</dbReference>
<proteinExistence type="predicted"/>
<evidence type="ECO:0000259" key="2">
    <source>
        <dbReference type="PROSITE" id="PS51677"/>
    </source>
</evidence>
<dbReference type="SUPFAM" id="SSF88713">
    <property type="entry name" value="Glycoside hydrolase/deacetylase"/>
    <property type="match status" value="1"/>
</dbReference>
<dbReference type="InterPro" id="IPR050248">
    <property type="entry name" value="Polysacc_deacetylase_ArnD"/>
</dbReference>
<dbReference type="PANTHER" id="PTHR10587:SF125">
    <property type="entry name" value="POLYSACCHARIDE DEACETYLASE YHEN-RELATED"/>
    <property type="match status" value="1"/>
</dbReference>
<dbReference type="CDD" id="cd10944">
    <property type="entry name" value="CE4_SmPgdA_like"/>
    <property type="match status" value="1"/>
</dbReference>
<dbReference type="AlphaFoldDB" id="A0A9D1CYT1"/>
<comment type="caution">
    <text evidence="3">The sequence shown here is derived from an EMBL/GenBank/DDBJ whole genome shotgun (WGS) entry which is preliminary data.</text>
</comment>
<organism evidence="3 4">
    <name type="scientific">Candidatus Coprosoma intestinipullorum</name>
    <dbReference type="NCBI Taxonomy" id="2840752"/>
    <lineage>
        <taxon>Bacteria</taxon>
        <taxon>Bacillati</taxon>
        <taxon>Bacillota</taxon>
        <taxon>Bacillota incertae sedis</taxon>
        <taxon>Candidatus Coprosoma</taxon>
    </lineage>
</organism>
<keyword evidence="1" id="KW-0812">Transmembrane</keyword>
<feature type="domain" description="NodB homology" evidence="2">
    <location>
        <begin position="68"/>
        <end position="260"/>
    </location>
</feature>
<protein>
    <submittedName>
        <fullName evidence="3">Polysaccharide deacetylase</fullName>
    </submittedName>
</protein>
<reference evidence="3" key="2">
    <citation type="journal article" date="2021" name="PeerJ">
        <title>Extensive microbial diversity within the chicken gut microbiome revealed by metagenomics and culture.</title>
        <authorList>
            <person name="Gilroy R."/>
            <person name="Ravi A."/>
            <person name="Getino M."/>
            <person name="Pursley I."/>
            <person name="Horton D.L."/>
            <person name="Alikhan N.F."/>
            <person name="Baker D."/>
            <person name="Gharbi K."/>
            <person name="Hall N."/>
            <person name="Watson M."/>
            <person name="Adriaenssens E.M."/>
            <person name="Foster-Nyarko E."/>
            <person name="Jarju S."/>
            <person name="Secka A."/>
            <person name="Antonio M."/>
            <person name="Oren A."/>
            <person name="Chaudhuri R.R."/>
            <person name="La Ragione R."/>
            <person name="Hildebrand F."/>
            <person name="Pallen M.J."/>
        </authorList>
    </citation>
    <scope>NUCLEOTIDE SEQUENCE</scope>
    <source>
        <strain evidence="3">CHK147-3167</strain>
    </source>
</reference>
<feature type="transmembrane region" description="Helical" evidence="1">
    <location>
        <begin position="7"/>
        <end position="28"/>
    </location>
</feature>
<dbReference type="Gene3D" id="3.20.20.370">
    <property type="entry name" value="Glycoside hydrolase/deacetylase"/>
    <property type="match status" value="1"/>
</dbReference>
<gene>
    <name evidence="3" type="ORF">IAB27_07095</name>
</gene>
<dbReference type="PROSITE" id="PS51677">
    <property type="entry name" value="NODB"/>
    <property type="match status" value="1"/>
</dbReference>
<keyword evidence="1" id="KW-1133">Transmembrane helix</keyword>
<dbReference type="InterPro" id="IPR002509">
    <property type="entry name" value="NODB_dom"/>
</dbReference>
<sequence>MENQKQIKIFGIIIVLDILLLIICTLSYTKPDGQLKKIPKKTFTKQITLKKASKIKVQNINPSIISDKTIYLTFDDGPSYLTHEILDILKEENVPATFFVTSQQIDKYQNIIKREYTENHTVAVHTATHNYSYIYSSEQNYFNDLTEIRNKVFTIIGEKPRIIRLPGGSSNTISKKYSPGIMTRITEILTHNDFYYYDWNIDSMDASGCIDENQIYNNVITHLKSGTNIILMHDSPTKMTTVGALRNIIKYGKEGGYTFAKITKKTPQIHHHINN</sequence>
<evidence type="ECO:0000313" key="3">
    <source>
        <dbReference type="EMBL" id="HIQ91368.1"/>
    </source>
</evidence>